<reference evidence="1" key="1">
    <citation type="submission" date="2014-09" db="EMBL/GenBank/DDBJ databases">
        <authorList>
            <person name="Magalhaes I.L.F."/>
            <person name="Oliveira U."/>
            <person name="Santos F.R."/>
            <person name="Vidigal T.H.D.A."/>
            <person name="Brescovit A.D."/>
            <person name="Santos A.J."/>
        </authorList>
    </citation>
    <scope>NUCLEOTIDE SEQUENCE</scope>
    <source>
        <tissue evidence="1">Shoot tissue taken approximately 20 cm above the soil surface</tissue>
    </source>
</reference>
<name>A0A0A9EV27_ARUDO</name>
<dbReference type="EMBL" id="GBRH01197993">
    <property type="protein sequence ID" value="JAD99902.1"/>
    <property type="molecule type" value="Transcribed_RNA"/>
</dbReference>
<reference evidence="1" key="2">
    <citation type="journal article" date="2015" name="Data Brief">
        <title>Shoot transcriptome of the giant reed, Arundo donax.</title>
        <authorList>
            <person name="Barrero R.A."/>
            <person name="Guerrero F.D."/>
            <person name="Moolhuijzen P."/>
            <person name="Goolsby J.A."/>
            <person name="Tidwell J."/>
            <person name="Bellgard S.E."/>
            <person name="Bellgard M.I."/>
        </authorList>
    </citation>
    <scope>NUCLEOTIDE SEQUENCE</scope>
    <source>
        <tissue evidence="1">Shoot tissue taken approximately 20 cm above the soil surface</tissue>
    </source>
</reference>
<accession>A0A0A9EV27</accession>
<evidence type="ECO:0000313" key="1">
    <source>
        <dbReference type="EMBL" id="JAD99902.1"/>
    </source>
</evidence>
<sequence length="63" mass="7118">MLNYIGDFLMNVMQHLLSHHLQQYGLHCLQSLQLVLHPKVFLLPVPSSTVQGLSLPCLLVQIP</sequence>
<protein>
    <submittedName>
        <fullName evidence="1">Uncharacterized protein</fullName>
    </submittedName>
</protein>
<dbReference type="AlphaFoldDB" id="A0A0A9EV27"/>
<organism evidence="1">
    <name type="scientific">Arundo donax</name>
    <name type="common">Giant reed</name>
    <name type="synonym">Donax arundinaceus</name>
    <dbReference type="NCBI Taxonomy" id="35708"/>
    <lineage>
        <taxon>Eukaryota</taxon>
        <taxon>Viridiplantae</taxon>
        <taxon>Streptophyta</taxon>
        <taxon>Embryophyta</taxon>
        <taxon>Tracheophyta</taxon>
        <taxon>Spermatophyta</taxon>
        <taxon>Magnoliopsida</taxon>
        <taxon>Liliopsida</taxon>
        <taxon>Poales</taxon>
        <taxon>Poaceae</taxon>
        <taxon>PACMAD clade</taxon>
        <taxon>Arundinoideae</taxon>
        <taxon>Arundineae</taxon>
        <taxon>Arundo</taxon>
    </lineage>
</organism>
<proteinExistence type="predicted"/>